<evidence type="ECO:0000256" key="3">
    <source>
        <dbReference type="ARBA" id="ARBA00004887"/>
    </source>
</evidence>
<dbReference type="Pfam" id="PF00677">
    <property type="entry name" value="Lum_binding"/>
    <property type="match status" value="2"/>
</dbReference>
<dbReference type="PANTHER" id="PTHR21098">
    <property type="entry name" value="RIBOFLAVIN SYNTHASE ALPHA CHAIN"/>
    <property type="match status" value="1"/>
</dbReference>
<evidence type="ECO:0000256" key="4">
    <source>
        <dbReference type="ARBA" id="ARBA00012827"/>
    </source>
</evidence>
<dbReference type="NCBIfam" id="NF006767">
    <property type="entry name" value="PRK09289.1"/>
    <property type="match status" value="1"/>
</dbReference>
<dbReference type="PROSITE" id="PS51177">
    <property type="entry name" value="LUMAZINE_BIND"/>
    <property type="match status" value="2"/>
</dbReference>
<evidence type="ECO:0000256" key="9">
    <source>
        <dbReference type="NCBIfam" id="TIGR00187"/>
    </source>
</evidence>
<dbReference type="InterPro" id="IPR017938">
    <property type="entry name" value="Riboflavin_synthase-like_b-brl"/>
</dbReference>
<dbReference type="Proteomes" id="UP001595886">
    <property type="component" value="Unassembled WGS sequence"/>
</dbReference>
<proteinExistence type="predicted"/>
<dbReference type="EC" id="2.5.1.9" evidence="4 9"/>
<feature type="repeat" description="Lumazine-binding" evidence="10">
    <location>
        <begin position="98"/>
        <end position="194"/>
    </location>
</feature>
<comment type="pathway">
    <text evidence="3">Cofactor biosynthesis; riboflavin biosynthesis; riboflavin from 2-hydroxy-3-oxobutyl phosphate and 5-amino-6-(D-ribitylamino)uracil: step 2/2.</text>
</comment>
<dbReference type="PANTHER" id="PTHR21098:SF12">
    <property type="entry name" value="RIBOFLAVIN SYNTHASE"/>
    <property type="match status" value="1"/>
</dbReference>
<evidence type="ECO:0000256" key="1">
    <source>
        <dbReference type="ARBA" id="ARBA00000968"/>
    </source>
</evidence>
<dbReference type="InterPro" id="IPR026017">
    <property type="entry name" value="Lumazine-bd_dom"/>
</dbReference>
<evidence type="ECO:0000256" key="10">
    <source>
        <dbReference type="PROSITE-ProRule" id="PRU00524"/>
    </source>
</evidence>
<evidence type="ECO:0000256" key="2">
    <source>
        <dbReference type="ARBA" id="ARBA00002803"/>
    </source>
</evidence>
<dbReference type="InterPro" id="IPR001783">
    <property type="entry name" value="Lumazine-bd"/>
</dbReference>
<keyword evidence="13" id="KW-1185">Reference proteome</keyword>
<dbReference type="RefSeq" id="WP_380019217.1">
    <property type="nucleotide sequence ID" value="NZ_JBHSHD010000003.1"/>
</dbReference>
<dbReference type="CDD" id="cd00402">
    <property type="entry name" value="Riboflavin_synthase_like"/>
    <property type="match status" value="1"/>
</dbReference>
<evidence type="ECO:0000313" key="12">
    <source>
        <dbReference type="EMBL" id="MFC4819455.1"/>
    </source>
</evidence>
<keyword evidence="6" id="KW-0686">Riboflavin biosynthesis</keyword>
<evidence type="ECO:0000256" key="6">
    <source>
        <dbReference type="ARBA" id="ARBA00022619"/>
    </source>
</evidence>
<name>A0ABV9QS27_9GAMM</name>
<evidence type="ECO:0000259" key="11">
    <source>
        <dbReference type="PROSITE" id="PS51177"/>
    </source>
</evidence>
<sequence>MFTGIVQAVGRIARREERGGDARIVIDAGALDLADVALGDSIAVAGVCLTAVALDGTQFAADVSAETLRLTTLGALDAGDAVNLEKSLRLADRLGGHLVSGHVDGVGAVAAVHDDGGSQRWTFRAPAALARYIAVKGSICVDGTSLTVNEVSADTFGVTLIPHTLAATTFGARKAGDAVNLEVDLVARYVERLYGERGVAA</sequence>
<evidence type="ECO:0000256" key="8">
    <source>
        <dbReference type="ARBA" id="ARBA00022737"/>
    </source>
</evidence>
<dbReference type="NCBIfam" id="NF009566">
    <property type="entry name" value="PRK13020.1"/>
    <property type="match status" value="1"/>
</dbReference>
<dbReference type="GO" id="GO:0004746">
    <property type="term" value="F:riboflavin synthase activity"/>
    <property type="evidence" value="ECO:0007669"/>
    <property type="project" value="UniProtKB-EC"/>
</dbReference>
<keyword evidence="7 12" id="KW-0808">Transferase</keyword>
<feature type="domain" description="Lumazine-binding" evidence="11">
    <location>
        <begin position="1"/>
        <end position="97"/>
    </location>
</feature>
<dbReference type="Gene3D" id="2.40.30.20">
    <property type="match status" value="2"/>
</dbReference>
<organism evidence="12 13">
    <name type="scientific">Dokdonella ginsengisoli</name>
    <dbReference type="NCBI Taxonomy" id="363846"/>
    <lineage>
        <taxon>Bacteria</taxon>
        <taxon>Pseudomonadati</taxon>
        <taxon>Pseudomonadota</taxon>
        <taxon>Gammaproteobacteria</taxon>
        <taxon>Lysobacterales</taxon>
        <taxon>Rhodanobacteraceae</taxon>
        <taxon>Dokdonella</taxon>
    </lineage>
</organism>
<comment type="catalytic activity">
    <reaction evidence="1">
        <text>2 6,7-dimethyl-8-(1-D-ribityl)lumazine + H(+) = 5-amino-6-(D-ribitylamino)uracil + riboflavin</text>
        <dbReference type="Rhea" id="RHEA:20772"/>
        <dbReference type="ChEBI" id="CHEBI:15378"/>
        <dbReference type="ChEBI" id="CHEBI:15934"/>
        <dbReference type="ChEBI" id="CHEBI:57986"/>
        <dbReference type="ChEBI" id="CHEBI:58201"/>
        <dbReference type="EC" id="2.5.1.9"/>
    </reaction>
</comment>
<gene>
    <name evidence="12" type="ORF">ACFO6Q_03925</name>
</gene>
<keyword evidence="8" id="KW-0677">Repeat</keyword>
<dbReference type="PIRSF" id="PIRSF000498">
    <property type="entry name" value="Riboflavin_syn_A"/>
    <property type="match status" value="1"/>
</dbReference>
<evidence type="ECO:0000256" key="5">
    <source>
        <dbReference type="ARBA" id="ARBA00013950"/>
    </source>
</evidence>
<dbReference type="SUPFAM" id="SSF63380">
    <property type="entry name" value="Riboflavin synthase domain-like"/>
    <property type="match status" value="2"/>
</dbReference>
<protein>
    <recommendedName>
        <fullName evidence="5 9">Riboflavin synthase</fullName>
        <ecNumber evidence="4 9">2.5.1.9</ecNumber>
    </recommendedName>
</protein>
<comment type="function">
    <text evidence="2">Catalyzes the dismutation of two molecules of 6,7-dimethyl-8-ribityllumazine, resulting in the formation of riboflavin and 5-amino-6-(D-ribitylamino)uracil.</text>
</comment>
<feature type="repeat" description="Lumazine-binding" evidence="10">
    <location>
        <begin position="1"/>
        <end position="97"/>
    </location>
</feature>
<reference evidence="13" key="1">
    <citation type="journal article" date="2019" name="Int. J. Syst. Evol. Microbiol.">
        <title>The Global Catalogue of Microorganisms (GCM) 10K type strain sequencing project: providing services to taxonomists for standard genome sequencing and annotation.</title>
        <authorList>
            <consortium name="The Broad Institute Genomics Platform"/>
            <consortium name="The Broad Institute Genome Sequencing Center for Infectious Disease"/>
            <person name="Wu L."/>
            <person name="Ma J."/>
        </authorList>
    </citation>
    <scope>NUCLEOTIDE SEQUENCE [LARGE SCALE GENOMIC DNA]</scope>
    <source>
        <strain evidence="13">CCUG 30340</strain>
    </source>
</reference>
<evidence type="ECO:0000313" key="13">
    <source>
        <dbReference type="Proteomes" id="UP001595886"/>
    </source>
</evidence>
<dbReference type="NCBIfam" id="TIGR00187">
    <property type="entry name" value="ribE"/>
    <property type="match status" value="1"/>
</dbReference>
<comment type="caution">
    <text evidence="12">The sequence shown here is derived from an EMBL/GenBank/DDBJ whole genome shotgun (WGS) entry which is preliminary data.</text>
</comment>
<dbReference type="EMBL" id="JBHSHD010000003">
    <property type="protein sequence ID" value="MFC4819455.1"/>
    <property type="molecule type" value="Genomic_DNA"/>
</dbReference>
<accession>A0ABV9QS27</accession>
<evidence type="ECO:0000256" key="7">
    <source>
        <dbReference type="ARBA" id="ARBA00022679"/>
    </source>
</evidence>
<dbReference type="InterPro" id="IPR023366">
    <property type="entry name" value="ATP_synth_asu-like_sf"/>
</dbReference>
<feature type="domain" description="Lumazine-binding" evidence="11">
    <location>
        <begin position="98"/>
        <end position="194"/>
    </location>
</feature>